<dbReference type="Proteomes" id="UP001596989">
    <property type="component" value="Unassembled WGS sequence"/>
</dbReference>
<dbReference type="PANTHER" id="PTHR35792:SF2">
    <property type="entry name" value="GENERAL STRESS PROTEIN"/>
    <property type="match status" value="1"/>
</dbReference>
<dbReference type="EMBL" id="JBHTJZ010000005">
    <property type="protein sequence ID" value="MFD0958538.1"/>
    <property type="molecule type" value="Genomic_DNA"/>
</dbReference>
<dbReference type="InterPro" id="IPR052928">
    <property type="entry name" value="Desiccation-related_membrane"/>
</dbReference>
<accession>A0ABW3HM31</accession>
<protein>
    <submittedName>
        <fullName evidence="3">YtxH domain-containing protein</fullName>
    </submittedName>
</protein>
<dbReference type="Pfam" id="PF12732">
    <property type="entry name" value="YtxH"/>
    <property type="match status" value="1"/>
</dbReference>
<keyword evidence="4" id="KW-1185">Reference proteome</keyword>
<feature type="transmembrane region" description="Helical" evidence="2">
    <location>
        <begin position="12"/>
        <end position="31"/>
    </location>
</feature>
<dbReference type="PANTHER" id="PTHR35792">
    <property type="entry name" value="GENERAL STRESS PROTEIN"/>
    <property type="match status" value="1"/>
</dbReference>
<gene>
    <name evidence="3" type="ORF">ACFQ2I_03970</name>
</gene>
<organism evidence="3 4">
    <name type="scientific">Paenibacillus chungangensis</name>
    <dbReference type="NCBI Taxonomy" id="696535"/>
    <lineage>
        <taxon>Bacteria</taxon>
        <taxon>Bacillati</taxon>
        <taxon>Bacillota</taxon>
        <taxon>Bacilli</taxon>
        <taxon>Bacillales</taxon>
        <taxon>Paenibacillaceae</taxon>
        <taxon>Paenibacillus</taxon>
    </lineage>
</organism>
<feature type="compositionally biased region" description="Basic and acidic residues" evidence="1">
    <location>
        <begin position="146"/>
        <end position="158"/>
    </location>
</feature>
<reference evidence="4" key="1">
    <citation type="journal article" date="2019" name="Int. J. Syst. Evol. Microbiol.">
        <title>The Global Catalogue of Microorganisms (GCM) 10K type strain sequencing project: providing services to taxonomists for standard genome sequencing and annotation.</title>
        <authorList>
            <consortium name="The Broad Institute Genomics Platform"/>
            <consortium name="The Broad Institute Genome Sequencing Center for Infectious Disease"/>
            <person name="Wu L."/>
            <person name="Ma J."/>
        </authorList>
    </citation>
    <scope>NUCLEOTIDE SEQUENCE [LARGE SCALE GENOMIC DNA]</scope>
    <source>
        <strain evidence="4">CCUG 59129</strain>
    </source>
</reference>
<dbReference type="InterPro" id="IPR024623">
    <property type="entry name" value="YtxH"/>
</dbReference>
<keyword evidence="2" id="KW-0472">Membrane</keyword>
<name>A0ABW3HM31_9BACL</name>
<evidence type="ECO:0000313" key="4">
    <source>
        <dbReference type="Proteomes" id="UP001596989"/>
    </source>
</evidence>
<feature type="region of interest" description="Disordered" evidence="1">
    <location>
        <begin position="89"/>
        <end position="158"/>
    </location>
</feature>
<evidence type="ECO:0000256" key="2">
    <source>
        <dbReference type="SAM" id="Phobius"/>
    </source>
</evidence>
<evidence type="ECO:0000256" key="1">
    <source>
        <dbReference type="SAM" id="MobiDB-lite"/>
    </source>
</evidence>
<comment type="caution">
    <text evidence="3">The sequence shown here is derived from an EMBL/GenBank/DDBJ whole genome shotgun (WGS) entry which is preliminary data.</text>
</comment>
<keyword evidence="2" id="KW-1133">Transmembrane helix</keyword>
<sequence>MMFARKGNKGGFLLGALAGGVIGSITALLLAPKSGKELREDIALQAQKVGDSTVQAANRVGDATSRIARDIGSSAAGLADRTRQAAESVVSGIRGSRTQEEDDLANEEAVATVSGLAEADGEEQSFIIASDDQLEKEDGGFGGEEAALRRRDPNMDLS</sequence>
<evidence type="ECO:0000313" key="3">
    <source>
        <dbReference type="EMBL" id="MFD0958538.1"/>
    </source>
</evidence>
<proteinExistence type="predicted"/>
<keyword evidence="2" id="KW-0812">Transmembrane</keyword>
<dbReference type="RefSeq" id="WP_377562325.1">
    <property type="nucleotide sequence ID" value="NZ_JBHTJZ010000005.1"/>
</dbReference>